<dbReference type="Proteomes" id="UP000005867">
    <property type="component" value="Chromosome"/>
</dbReference>
<evidence type="ECO:0000313" key="2">
    <source>
        <dbReference type="EMBL" id="AET33175.1"/>
    </source>
</evidence>
<dbReference type="EMBL" id="CP003098">
    <property type="protein sequence ID" value="AET33175.1"/>
    <property type="molecule type" value="Genomic_DNA"/>
</dbReference>
<keyword evidence="3" id="KW-1185">Reference proteome</keyword>
<feature type="domain" description="Polymerase nucleotidyl transferase" evidence="1">
    <location>
        <begin position="26"/>
        <end position="102"/>
    </location>
</feature>
<evidence type="ECO:0000313" key="3">
    <source>
        <dbReference type="Proteomes" id="UP000005867"/>
    </source>
</evidence>
<dbReference type="BioCyc" id="PSP1104324:GJSN-1731-MONOMER"/>
<dbReference type="KEGG" id="pyr:P186_1765"/>
<dbReference type="PANTHER" id="PTHR43449">
    <property type="entry name" value="NUCLEOTIDYLTRANSFERASE"/>
    <property type="match status" value="1"/>
</dbReference>
<organism evidence="2 3">
    <name type="scientific">Pyrobaculum ferrireducens</name>
    <dbReference type="NCBI Taxonomy" id="1104324"/>
    <lineage>
        <taxon>Archaea</taxon>
        <taxon>Thermoproteota</taxon>
        <taxon>Thermoprotei</taxon>
        <taxon>Thermoproteales</taxon>
        <taxon>Thermoproteaceae</taxon>
        <taxon>Pyrobaculum</taxon>
    </lineage>
</organism>
<dbReference type="SUPFAM" id="SSF81301">
    <property type="entry name" value="Nucleotidyltransferase"/>
    <property type="match status" value="1"/>
</dbReference>
<dbReference type="RefSeq" id="WP_014289000.1">
    <property type="nucleotide sequence ID" value="NC_016645.1"/>
</dbReference>
<dbReference type="CDD" id="cd05403">
    <property type="entry name" value="NT_KNTase_like"/>
    <property type="match status" value="1"/>
</dbReference>
<reference evidence="2 3" key="1">
    <citation type="journal article" date="2012" name="J. Bacteriol.">
        <title>Complete genome sequence of strain 1860, a crenarchaeon of the genus pyrobaculum able to grow with various electron acceptors.</title>
        <authorList>
            <person name="Mardanov A.V."/>
            <person name="Gumerov V.M."/>
            <person name="Slobodkina G.B."/>
            <person name="Beletsky A.V."/>
            <person name="Bonch-Osmolovskaya E.A."/>
            <person name="Ravin N.V."/>
            <person name="Skryabin K.G."/>
        </authorList>
    </citation>
    <scope>NUCLEOTIDE SEQUENCE [LARGE SCALE GENOMIC DNA]</scope>
    <source>
        <strain evidence="2 3">1860</strain>
    </source>
</reference>
<dbReference type="AlphaFoldDB" id="G7VH04"/>
<dbReference type="STRING" id="1104324.P186_1765"/>
<name>G7VH04_9CREN</name>
<sequence>MEIFKWREELRRRAWEAAERVAASVEGTVLLVGSYARGDYREDSDIDVLVVGRFSEPPHRRLAGLKTPPGVEVIALNLKEARKVVEKCYPLALDIALGIVIKDDLGVAQQLISTAKHCAVQKRL</sequence>
<dbReference type="eggNOG" id="arCOG01199">
    <property type="taxonomic scope" value="Archaea"/>
</dbReference>
<dbReference type="GeneID" id="11596263"/>
<dbReference type="OrthoDB" id="9287at2157"/>
<dbReference type="Gene3D" id="3.30.460.10">
    <property type="entry name" value="Beta Polymerase, domain 2"/>
    <property type="match status" value="1"/>
</dbReference>
<dbReference type="InterPro" id="IPR043519">
    <property type="entry name" value="NT_sf"/>
</dbReference>
<dbReference type="InterPro" id="IPR002934">
    <property type="entry name" value="Polymerase_NTP_transf_dom"/>
</dbReference>
<dbReference type="HOGENOM" id="CLU_175268_0_0_2"/>
<protein>
    <submittedName>
        <fullName evidence="2">DNA polymerase, beta domain protein region</fullName>
    </submittedName>
</protein>
<dbReference type="GO" id="GO:0016779">
    <property type="term" value="F:nucleotidyltransferase activity"/>
    <property type="evidence" value="ECO:0007669"/>
    <property type="project" value="InterPro"/>
</dbReference>
<accession>G7VH04</accession>
<dbReference type="Pfam" id="PF01909">
    <property type="entry name" value="NTP_transf_2"/>
    <property type="match status" value="1"/>
</dbReference>
<proteinExistence type="predicted"/>
<dbReference type="PANTHER" id="PTHR43449:SF3">
    <property type="entry name" value="POLYMERASE NUCLEOTIDYL TRANSFERASE DOMAIN-CONTAINING PROTEIN"/>
    <property type="match status" value="1"/>
</dbReference>
<gene>
    <name evidence="2" type="ORF">P186_1765</name>
</gene>
<evidence type="ECO:0000259" key="1">
    <source>
        <dbReference type="Pfam" id="PF01909"/>
    </source>
</evidence>